<evidence type="ECO:0000256" key="8">
    <source>
        <dbReference type="SAM" id="MobiDB-lite"/>
    </source>
</evidence>
<name>A0A8H4R8A5_9HELO</name>
<dbReference type="GO" id="GO:0035267">
    <property type="term" value="C:NuA4 histone acetyltransferase complex"/>
    <property type="evidence" value="ECO:0007669"/>
    <property type="project" value="InterPro"/>
</dbReference>
<evidence type="ECO:0000256" key="4">
    <source>
        <dbReference type="ARBA" id="ARBA00023163"/>
    </source>
</evidence>
<feature type="region of interest" description="Disordered" evidence="8">
    <location>
        <begin position="520"/>
        <end position="557"/>
    </location>
</feature>
<keyword evidence="11" id="KW-1185">Reference proteome</keyword>
<evidence type="ECO:0000259" key="9">
    <source>
        <dbReference type="Pfam" id="PF10513"/>
    </source>
</evidence>
<dbReference type="OrthoDB" id="435275at2759"/>
<evidence type="ECO:0000256" key="1">
    <source>
        <dbReference type="ARBA" id="ARBA00004123"/>
    </source>
</evidence>
<keyword evidence="3 7" id="KW-0805">Transcription regulation</keyword>
<evidence type="ECO:0000313" key="10">
    <source>
        <dbReference type="EMBL" id="KAF4625459.1"/>
    </source>
</evidence>
<evidence type="ECO:0000256" key="7">
    <source>
        <dbReference type="RuleBase" id="RU361124"/>
    </source>
</evidence>
<dbReference type="Pfam" id="PF10513">
    <property type="entry name" value="EPL1"/>
    <property type="match status" value="1"/>
</dbReference>
<feature type="region of interest" description="Disordered" evidence="8">
    <location>
        <begin position="310"/>
        <end position="341"/>
    </location>
</feature>
<comment type="similarity">
    <text evidence="2 7">Belongs to the enhancer of polycomb family.</text>
</comment>
<accession>A0A8H4R8A5</accession>
<evidence type="ECO:0000256" key="2">
    <source>
        <dbReference type="ARBA" id="ARBA00008035"/>
    </source>
</evidence>
<feature type="domain" description="Enhancer of polycomb-like N-terminal" evidence="9">
    <location>
        <begin position="10"/>
        <end position="154"/>
    </location>
</feature>
<keyword evidence="5 7" id="KW-0539">Nucleus</keyword>
<evidence type="ECO:0000256" key="5">
    <source>
        <dbReference type="ARBA" id="ARBA00023242"/>
    </source>
</evidence>
<gene>
    <name evidence="10" type="ORF">G7Y89_g12707</name>
</gene>
<comment type="function">
    <text evidence="6">Component of the NuA4 histone acetyltransferase complex which is involved in transcriptional activation of selected genes principally by acetylation of nucleosomal histone H4 and H2A. The NuA4 complex is also involved in DNA repair. Involved in gene silencing by neighboring heterochromatin, blockage of the silencing spreading along the chromosome, and required for cell cycle progression through G2/M.</text>
</comment>
<dbReference type="PANTHER" id="PTHR14898">
    <property type="entry name" value="ENHANCER OF POLYCOMB"/>
    <property type="match status" value="1"/>
</dbReference>
<keyword evidence="4 7" id="KW-0804">Transcription</keyword>
<comment type="subcellular location">
    <subcellularLocation>
        <location evidence="1 7">Nucleus</location>
    </subcellularLocation>
</comment>
<organism evidence="10 11">
    <name type="scientific">Cudoniella acicularis</name>
    <dbReference type="NCBI Taxonomy" id="354080"/>
    <lineage>
        <taxon>Eukaryota</taxon>
        <taxon>Fungi</taxon>
        <taxon>Dikarya</taxon>
        <taxon>Ascomycota</taxon>
        <taxon>Pezizomycotina</taxon>
        <taxon>Leotiomycetes</taxon>
        <taxon>Helotiales</taxon>
        <taxon>Tricladiaceae</taxon>
        <taxon>Cudoniella</taxon>
    </lineage>
</organism>
<dbReference type="GO" id="GO:0006357">
    <property type="term" value="P:regulation of transcription by RNA polymerase II"/>
    <property type="evidence" value="ECO:0007669"/>
    <property type="project" value="InterPro"/>
</dbReference>
<feature type="compositionally biased region" description="Polar residues" evidence="8">
    <location>
        <begin position="415"/>
        <end position="428"/>
    </location>
</feature>
<dbReference type="AlphaFoldDB" id="A0A8H4R8A5"/>
<dbReference type="EMBL" id="JAAMPI010001373">
    <property type="protein sequence ID" value="KAF4625459.1"/>
    <property type="molecule type" value="Genomic_DNA"/>
</dbReference>
<feature type="compositionally biased region" description="Low complexity" evidence="8">
    <location>
        <begin position="545"/>
        <end position="557"/>
    </location>
</feature>
<dbReference type="InterPro" id="IPR019542">
    <property type="entry name" value="Enhancer_polycomb-like_N"/>
</dbReference>
<feature type="region of interest" description="Disordered" evidence="8">
    <location>
        <begin position="202"/>
        <end position="222"/>
    </location>
</feature>
<reference evidence="10 11" key="1">
    <citation type="submission" date="2020-03" db="EMBL/GenBank/DDBJ databases">
        <title>Draft Genome Sequence of Cudoniella acicularis.</title>
        <authorList>
            <person name="Buettner E."/>
            <person name="Kellner H."/>
        </authorList>
    </citation>
    <scope>NUCLEOTIDE SEQUENCE [LARGE SCALE GENOMIC DNA]</scope>
    <source>
        <strain evidence="10 11">DSM 108380</strain>
    </source>
</reference>
<feature type="region of interest" description="Disordered" evidence="8">
    <location>
        <begin position="62"/>
        <end position="82"/>
    </location>
</feature>
<protein>
    <recommendedName>
        <fullName evidence="7">Enhancer of polycomb-like protein</fullName>
    </recommendedName>
</protein>
<sequence>MRQVAARVVRQRKLNKNTSQQILREDQIDSAEYDSLQNQYHVETGVERSEENEYHLQAALKASTGAAEKDAEKEIPAPPAQESTDINYDELYALVFDKPATYIRFSQTVEECTGCQYNMTTEDDIFLKAYNQKRNAGSKCSEDDFERIMELFEETAEHQAPFAAVDNTVIPFETMRFALKQQVGEKVQGFAKDIYDHWKDRKQASGNGSIQPNLKFETHQENDDGDPYVCFRRREVRQTRKTRARDVQSTDKLKRLRKELEEGRHLVALAYQREVTKRELLNVDKAIFEQRAKVKEAKIRLGIKGDDEDLINQRPQKRKISDFPQLQRPPPNQLRLPGRSDGRPLDADLILLSDVLAQKENILQREIEEKTNQHRKWNMHHIDLTRDPLSPVNGQGPETGFRPATAQYQYLMTPPSSVTSESFDQASPCQEKPDPFTFRYSSPPEEDEQRPQPAYRRRIGRCGRLWIDRRGMSATVKGGDDFMTDRWKYDQDDDDEQPVYEMDPYDTKALRFRATIPIPPHLYPQRSRIDERNRVAGGSPSTNRAVAAPQPAVVAPT</sequence>
<dbReference type="Proteomes" id="UP000566819">
    <property type="component" value="Unassembled WGS sequence"/>
</dbReference>
<evidence type="ECO:0000313" key="11">
    <source>
        <dbReference type="Proteomes" id="UP000566819"/>
    </source>
</evidence>
<evidence type="ECO:0000256" key="6">
    <source>
        <dbReference type="ARBA" id="ARBA00025513"/>
    </source>
</evidence>
<evidence type="ECO:0000256" key="3">
    <source>
        <dbReference type="ARBA" id="ARBA00023015"/>
    </source>
</evidence>
<proteinExistence type="inferred from homology"/>
<comment type="caution">
    <text evidence="10">The sequence shown here is derived from an EMBL/GenBank/DDBJ whole genome shotgun (WGS) entry which is preliminary data.</text>
</comment>
<dbReference type="GO" id="GO:0005634">
    <property type="term" value="C:nucleus"/>
    <property type="evidence" value="ECO:0007669"/>
    <property type="project" value="UniProtKB-SubCell"/>
</dbReference>
<dbReference type="InterPro" id="IPR024943">
    <property type="entry name" value="Enhancer_polycomb"/>
</dbReference>
<feature type="region of interest" description="Disordered" evidence="8">
    <location>
        <begin position="415"/>
        <end position="454"/>
    </location>
</feature>